<feature type="compositionally biased region" description="Polar residues" evidence="7">
    <location>
        <begin position="1298"/>
        <end position="1311"/>
    </location>
</feature>
<keyword evidence="6 8" id="KW-0472">Membrane</keyword>
<evidence type="ECO:0000259" key="9">
    <source>
        <dbReference type="Pfam" id="PF02714"/>
    </source>
</evidence>
<evidence type="ECO:0008006" key="14">
    <source>
        <dbReference type="Google" id="ProtNLM"/>
    </source>
</evidence>
<dbReference type="InterPro" id="IPR003864">
    <property type="entry name" value="CSC1/OSCA1-like_7TM"/>
</dbReference>
<feature type="compositionally biased region" description="Basic residues" evidence="7">
    <location>
        <begin position="1003"/>
        <end position="1018"/>
    </location>
</feature>
<feature type="transmembrane region" description="Helical" evidence="8">
    <location>
        <begin position="550"/>
        <end position="572"/>
    </location>
</feature>
<feature type="compositionally biased region" description="Polar residues" evidence="7">
    <location>
        <begin position="1346"/>
        <end position="1357"/>
    </location>
</feature>
<protein>
    <recommendedName>
        <fullName evidence="14">DUF221-domain-containing protein</fullName>
    </recommendedName>
</protein>
<reference evidence="12" key="1">
    <citation type="submission" date="2022-07" db="EMBL/GenBank/DDBJ databases">
        <title>Phylogenomic reconstructions and comparative analyses of Kickxellomycotina fungi.</title>
        <authorList>
            <person name="Reynolds N.K."/>
            <person name="Stajich J.E."/>
            <person name="Barry K."/>
            <person name="Grigoriev I.V."/>
            <person name="Crous P."/>
            <person name="Smith M.E."/>
        </authorList>
    </citation>
    <scope>NUCLEOTIDE SEQUENCE</scope>
    <source>
        <strain evidence="12">NBRC 100468</strain>
    </source>
</reference>
<evidence type="ECO:0000256" key="2">
    <source>
        <dbReference type="ARBA" id="ARBA00007779"/>
    </source>
</evidence>
<comment type="caution">
    <text evidence="12">The sequence shown here is derived from an EMBL/GenBank/DDBJ whole genome shotgun (WGS) entry which is preliminary data.</text>
</comment>
<feature type="compositionally biased region" description="Low complexity" evidence="7">
    <location>
        <begin position="1"/>
        <end position="19"/>
    </location>
</feature>
<evidence type="ECO:0000259" key="10">
    <source>
        <dbReference type="Pfam" id="PF13967"/>
    </source>
</evidence>
<feature type="compositionally biased region" description="Polar residues" evidence="7">
    <location>
        <begin position="1323"/>
        <end position="1334"/>
    </location>
</feature>
<evidence type="ECO:0000256" key="3">
    <source>
        <dbReference type="ARBA" id="ARBA00022448"/>
    </source>
</evidence>
<dbReference type="Pfam" id="PF02714">
    <property type="entry name" value="RSN1_7TM"/>
    <property type="match status" value="1"/>
</dbReference>
<feature type="compositionally biased region" description="Polar residues" evidence="7">
    <location>
        <begin position="396"/>
        <end position="414"/>
    </location>
</feature>
<evidence type="ECO:0000256" key="4">
    <source>
        <dbReference type="ARBA" id="ARBA00022692"/>
    </source>
</evidence>
<feature type="compositionally biased region" description="Polar residues" evidence="7">
    <location>
        <begin position="1537"/>
        <end position="1556"/>
    </location>
</feature>
<feature type="region of interest" description="Disordered" evidence="7">
    <location>
        <begin position="958"/>
        <end position="977"/>
    </location>
</feature>
<gene>
    <name evidence="12" type="ORF">H4219_002903</name>
</gene>
<keyword evidence="3" id="KW-0813">Transport</keyword>
<feature type="domain" description="CSC1/OSCA1-like 7TM region" evidence="9">
    <location>
        <begin position="547"/>
        <end position="816"/>
    </location>
</feature>
<comment type="subcellular location">
    <subcellularLocation>
        <location evidence="1">Membrane</location>
        <topology evidence="1">Multi-pass membrane protein</topology>
    </subcellularLocation>
</comment>
<feature type="region of interest" description="Disordered" evidence="7">
    <location>
        <begin position="996"/>
        <end position="1076"/>
    </location>
</feature>
<feature type="compositionally biased region" description="Pro residues" evidence="7">
    <location>
        <begin position="1022"/>
        <end position="1031"/>
    </location>
</feature>
<feature type="region of interest" description="Disordered" evidence="7">
    <location>
        <begin position="1497"/>
        <end position="1556"/>
    </location>
</feature>
<dbReference type="GO" id="GO:0005227">
    <property type="term" value="F:calcium-activated cation channel activity"/>
    <property type="evidence" value="ECO:0007669"/>
    <property type="project" value="InterPro"/>
</dbReference>
<evidence type="ECO:0000256" key="1">
    <source>
        <dbReference type="ARBA" id="ARBA00004141"/>
    </source>
</evidence>
<feature type="transmembrane region" description="Helical" evidence="8">
    <location>
        <begin position="201"/>
        <end position="220"/>
    </location>
</feature>
<dbReference type="PANTHER" id="PTHR13018">
    <property type="entry name" value="PROBABLE MEMBRANE PROTEIN DUF221-RELATED"/>
    <property type="match status" value="1"/>
</dbReference>
<evidence type="ECO:0000256" key="5">
    <source>
        <dbReference type="ARBA" id="ARBA00022989"/>
    </source>
</evidence>
<feature type="transmembrane region" description="Helical" evidence="8">
    <location>
        <begin position="796"/>
        <end position="817"/>
    </location>
</feature>
<dbReference type="InterPro" id="IPR032880">
    <property type="entry name" value="CSC1/OSCA1-like_N"/>
</dbReference>
<feature type="transmembrane region" description="Helical" evidence="8">
    <location>
        <begin position="760"/>
        <end position="784"/>
    </location>
</feature>
<feature type="region of interest" description="Disordered" evidence="7">
    <location>
        <begin position="1242"/>
        <end position="1374"/>
    </location>
</feature>
<feature type="domain" description="CSC1/OSCA1-like cytosolic" evidence="11">
    <location>
        <begin position="244"/>
        <end position="534"/>
    </location>
</feature>
<dbReference type="OrthoDB" id="1689567at2759"/>
<feature type="compositionally biased region" description="Acidic residues" evidence="7">
    <location>
        <begin position="1359"/>
        <end position="1374"/>
    </location>
</feature>
<dbReference type="InterPro" id="IPR027815">
    <property type="entry name" value="CSC1/OSCA1-like_cyt"/>
</dbReference>
<evidence type="ECO:0000313" key="13">
    <source>
        <dbReference type="Proteomes" id="UP001150538"/>
    </source>
</evidence>
<evidence type="ECO:0000259" key="11">
    <source>
        <dbReference type="Pfam" id="PF14703"/>
    </source>
</evidence>
<sequence length="1556" mass="176413">MSTPFSTPTPTTAPSQTVSETHSAIVTASSSSGGAADQTSSIDNGNHLGLSLLFDPGNVAGTGPYFDSNKIDAITQILTAFFLGSACIIVFSWLRPKFPDLYSPRIRLDRTKPLKLPKSYFGWIWTVVKTSDEFILQTLGLDSLIYMRFWRLCIYIFLLMGAFSLVMIVPVNHKWHELGDSNDDGSIFDSPLRDVPRNTPYGIVHVFGVYIFSIITIYSLDRFTLHVISLRWHFLLYTRHSIPARTLMLTRLPHPLRNSRVLKRFLARMNVGPIERIYVCPSGNKILKYLKNRTKYLKKLEREFSHRLRNIVKKPDYNPSDIYSLALDPSENSRKRLNEMLHEWKHPTKESPPPESEGSTAPLDPSSRTPFRPFTPKRWSDTKELKAMEDGCSANATERGTADCPTSQMVTTDPESVVTATTETAVDDGRAYLSNAAEQKQEQSKLRTLSWLARKKRARIQNKLVKLQKLFMEADINVTRYRLNPEKRGMSHVAFVTLKRSVDAHIVASIQLHSQPNMMVVRLAEEPRAIVWQNIWRSTSVKWIRGFAEVLMTIALMLFWMVPVVFLSTLISLKFLGHYFPNLLEFTNHNRFIRSLLSYTLPSLILTIFLTILPKIQRGFVIFAGARTLVDVDRHVLHRNFIFLVVNIILIFSMSGTIFSSVANLFESPGEVGERLVSALPNVATWFTVYTMLYGAGYQVLKLLQLKGVCRWIWFRWLARSPRDFSELMRPIYLDWGALYPWPMLFFWICITYSCLSPIILLMGIIYFMVGLFIQKYLILYSWYNRYESAGLHWRTVLVWLVIGVIFFQLVMLGFFAVSTSKYYTAPLIFPVLFTLIYLIYRVPKLRNLMYTVPVQLTREVEYHRRKIVKDVCSSIPSAGSGYASRISRYNTLASLANSFVYTTGPGAETAQDTYGRSSAISNNLNKAQHSHGRSMSYAQTYPIKNVAISKSTTMSVGTAAHSGQPHTNSFNSPTRPAIYRPVTAKRTVSVANSSFGAASIKSRPRRQYRHRRSRSRLSKPPSTPIIPKRPPASKQVTELQKEIEESAERDFNKDKEPKTPSSHKDTPIGVEISKSRELNHKTDKNLFRAIAGILSKVLFYLHGDPAAGLLPYMELYAFPQEPVPSEWYDQAYDEEAEANQARHAIKGEKRPTMWQQFGPFVKLPIKWARSPIVYSKKLASALSWSNLSPFIKRTLKELIAIYEVPSFAFSMKRCNTADGEDMACCIDKDLDEAPQRNECISVSSPFPKSNSVGKSPSNRYTATRPNNTSVISPIPSNTKQSGVIFSEKETYIPRTPTPQSESISDSNNGPYLSLVHQRHSSGSKTPLETQSTYGLRKRKTAKSAIVQTNSRDSQLITGEDEEGFTDTSESDDEYGLAGAQLKEPQNSNRYYNAHALYQRQKQLQREIMSDLPMDANTRTFQARSDELPSGFQMGTTRTNFGQRPMTFMKGILDTTGLQYISPALIGTLPRLWLPPNQYKEPKSRLSKEEIASRISDTLSTSHRATKSAIKRLSISSDRKKSQKSSDSYSKIVLEDQTPSATPGPTSSLLSRTDKK</sequence>
<feature type="compositionally biased region" description="Basic and acidic residues" evidence="7">
    <location>
        <begin position="1040"/>
        <end position="1067"/>
    </location>
</feature>
<feature type="transmembrane region" description="Helical" evidence="8">
    <location>
        <begin position="152"/>
        <end position="171"/>
    </location>
</feature>
<feature type="transmembrane region" description="Helical" evidence="8">
    <location>
        <begin position="823"/>
        <end position="841"/>
    </location>
</feature>
<evidence type="ECO:0000256" key="7">
    <source>
        <dbReference type="SAM" id="MobiDB-lite"/>
    </source>
</evidence>
<feature type="transmembrane region" description="Helical" evidence="8">
    <location>
        <begin position="733"/>
        <end position="754"/>
    </location>
</feature>
<evidence type="ECO:0000313" key="12">
    <source>
        <dbReference type="EMBL" id="KAJ1917962.1"/>
    </source>
</evidence>
<feature type="compositionally biased region" description="Polar residues" evidence="7">
    <location>
        <begin position="965"/>
        <end position="975"/>
    </location>
</feature>
<feature type="transmembrane region" description="Helical" evidence="8">
    <location>
        <begin position="592"/>
        <end position="613"/>
    </location>
</feature>
<comment type="similarity">
    <text evidence="2">Belongs to the CSC1 (TC 1.A.17) family.</text>
</comment>
<feature type="compositionally biased region" description="Polar residues" evidence="7">
    <location>
        <begin position="1242"/>
        <end position="1284"/>
    </location>
</feature>
<dbReference type="GO" id="GO:0005886">
    <property type="term" value="C:plasma membrane"/>
    <property type="evidence" value="ECO:0007669"/>
    <property type="project" value="TreeGrafter"/>
</dbReference>
<dbReference type="PANTHER" id="PTHR13018:SF5">
    <property type="entry name" value="RE44586P"/>
    <property type="match status" value="1"/>
</dbReference>
<feature type="transmembrane region" description="Helical" evidence="8">
    <location>
        <begin position="641"/>
        <end position="663"/>
    </location>
</feature>
<name>A0A9W8A230_9FUNG</name>
<dbReference type="Pfam" id="PF13967">
    <property type="entry name" value="RSN1_TM"/>
    <property type="match status" value="1"/>
</dbReference>
<feature type="region of interest" description="Disordered" evidence="7">
    <location>
        <begin position="1"/>
        <end position="22"/>
    </location>
</feature>
<feature type="transmembrane region" description="Helical" evidence="8">
    <location>
        <begin position="73"/>
        <end position="94"/>
    </location>
</feature>
<dbReference type="InterPro" id="IPR045122">
    <property type="entry name" value="Csc1-like"/>
</dbReference>
<dbReference type="Pfam" id="PF14703">
    <property type="entry name" value="PHM7_cyt"/>
    <property type="match status" value="1"/>
</dbReference>
<evidence type="ECO:0000256" key="8">
    <source>
        <dbReference type="SAM" id="Phobius"/>
    </source>
</evidence>
<proteinExistence type="inferred from homology"/>
<keyword evidence="4 8" id="KW-0812">Transmembrane</keyword>
<feature type="region of interest" description="Disordered" evidence="7">
    <location>
        <begin position="345"/>
        <end position="382"/>
    </location>
</feature>
<dbReference type="EMBL" id="JANBPU010000057">
    <property type="protein sequence ID" value="KAJ1917962.1"/>
    <property type="molecule type" value="Genomic_DNA"/>
</dbReference>
<accession>A0A9W8A230</accession>
<dbReference type="Proteomes" id="UP001150538">
    <property type="component" value="Unassembled WGS sequence"/>
</dbReference>
<evidence type="ECO:0000256" key="6">
    <source>
        <dbReference type="ARBA" id="ARBA00023136"/>
    </source>
</evidence>
<organism evidence="12 13">
    <name type="scientific">Mycoemilia scoparia</name>
    <dbReference type="NCBI Taxonomy" id="417184"/>
    <lineage>
        <taxon>Eukaryota</taxon>
        <taxon>Fungi</taxon>
        <taxon>Fungi incertae sedis</taxon>
        <taxon>Zoopagomycota</taxon>
        <taxon>Kickxellomycotina</taxon>
        <taxon>Kickxellomycetes</taxon>
        <taxon>Kickxellales</taxon>
        <taxon>Kickxellaceae</taxon>
        <taxon>Mycoemilia</taxon>
    </lineage>
</organism>
<feature type="domain" description="CSC1/OSCA1-like N-terminal transmembrane" evidence="10">
    <location>
        <begin position="74"/>
        <end position="220"/>
    </location>
</feature>
<keyword evidence="13" id="KW-1185">Reference proteome</keyword>
<keyword evidence="5 8" id="KW-1133">Transmembrane helix</keyword>
<feature type="region of interest" description="Disordered" evidence="7">
    <location>
        <begin position="396"/>
        <end position="418"/>
    </location>
</feature>